<evidence type="ECO:0000313" key="2">
    <source>
        <dbReference type="Proteomes" id="UP000018747"/>
    </source>
</evidence>
<keyword evidence="2" id="KW-1185">Reference proteome</keyword>
<reference evidence="1" key="1">
    <citation type="submission" date="2013-05" db="EMBL/GenBank/DDBJ databases">
        <authorList>
            <person name="Harkins D.M."/>
            <person name="Durkin A.S."/>
            <person name="Brinkac L.M."/>
            <person name="Haft D.H."/>
            <person name="Selengut J.D."/>
            <person name="Sanka R."/>
            <person name="DePew J."/>
            <person name="Purushe J."/>
            <person name="Hartskeerl R.A."/>
            <person name="Ahmed A."/>
            <person name="van der Linden H."/>
            <person name="Goris M.G.A."/>
            <person name="Vinetz J.M."/>
            <person name="Sutton G.G."/>
            <person name="Nierman W.C."/>
            <person name="Fouts D.E."/>
        </authorList>
    </citation>
    <scope>NUCLEOTIDE SEQUENCE [LARGE SCALE GENOMIC DNA]</scope>
    <source>
        <strain evidence="1">L 60</strain>
    </source>
</reference>
<dbReference type="Proteomes" id="UP000018747">
    <property type="component" value="Unassembled WGS sequence"/>
</dbReference>
<dbReference type="AlphaFoldDB" id="V6I9K2"/>
<name>V6I9K2_9LEPT</name>
<evidence type="ECO:0000313" key="1">
    <source>
        <dbReference type="EMBL" id="EQA64329.1"/>
    </source>
</evidence>
<dbReference type="EMBL" id="AHMT02000005">
    <property type="protein sequence ID" value="EQA64329.1"/>
    <property type="molecule type" value="Genomic_DNA"/>
</dbReference>
<accession>V6I9K2</accession>
<organism evidence="1 2">
    <name type="scientific">Leptospira alexanderi serovar Manhao 3 str. L 60</name>
    <dbReference type="NCBI Taxonomy" id="1049759"/>
    <lineage>
        <taxon>Bacteria</taxon>
        <taxon>Pseudomonadati</taxon>
        <taxon>Spirochaetota</taxon>
        <taxon>Spirochaetia</taxon>
        <taxon>Leptospirales</taxon>
        <taxon>Leptospiraceae</taxon>
        <taxon>Leptospira</taxon>
    </lineage>
</organism>
<dbReference type="OrthoDB" id="1365202at2"/>
<protein>
    <submittedName>
        <fullName evidence="1">Uncharacterized protein</fullName>
    </submittedName>
</protein>
<proteinExistence type="predicted"/>
<gene>
    <name evidence="1" type="ORF">LEP1GSC062_0570</name>
</gene>
<comment type="caution">
    <text evidence="1">The sequence shown here is derived from an EMBL/GenBank/DDBJ whole genome shotgun (WGS) entry which is preliminary data.</text>
</comment>
<dbReference type="RefSeq" id="WP_010577047.1">
    <property type="nucleotide sequence ID" value="NZ_AHMT02000005.1"/>
</dbReference>
<sequence>MGYKALITLDLPNATDENRKKFYESLEKDKWTKIGDLTTAWKASFNDDVERESAINVLKSDLNKAKKNSDISKYRCAMQVGKDAVEISNG</sequence>